<dbReference type="EMBL" id="AP022871">
    <property type="protein sequence ID" value="BCB84705.1"/>
    <property type="molecule type" value="Genomic_DNA"/>
</dbReference>
<name>A0A6F8YF08_9ACTN</name>
<reference evidence="2 3" key="1">
    <citation type="submission" date="2020-03" db="EMBL/GenBank/DDBJ databases">
        <title>Whole genome shotgun sequence of Phytohabitans suffuscus NBRC 105367.</title>
        <authorList>
            <person name="Komaki H."/>
            <person name="Tamura T."/>
        </authorList>
    </citation>
    <scope>NUCLEOTIDE SEQUENCE [LARGE SCALE GENOMIC DNA]</scope>
    <source>
        <strain evidence="2 3">NBRC 105367</strain>
    </source>
</reference>
<accession>A0A6F8YF08</accession>
<dbReference type="AlphaFoldDB" id="A0A6F8YF08"/>
<gene>
    <name evidence="2" type="ORF">Psuf_020180</name>
</gene>
<reference evidence="2 3" key="2">
    <citation type="submission" date="2020-03" db="EMBL/GenBank/DDBJ databases">
        <authorList>
            <person name="Ichikawa N."/>
            <person name="Kimura A."/>
            <person name="Kitahashi Y."/>
            <person name="Uohara A."/>
        </authorList>
    </citation>
    <scope>NUCLEOTIDE SEQUENCE [LARGE SCALE GENOMIC DNA]</scope>
    <source>
        <strain evidence="2 3">NBRC 105367</strain>
    </source>
</reference>
<protein>
    <submittedName>
        <fullName evidence="2">Uncharacterized protein</fullName>
    </submittedName>
</protein>
<dbReference type="RefSeq" id="WP_173156008.1">
    <property type="nucleotide sequence ID" value="NZ_AP022871.1"/>
</dbReference>
<keyword evidence="3" id="KW-1185">Reference proteome</keyword>
<feature type="region of interest" description="Disordered" evidence="1">
    <location>
        <begin position="1"/>
        <end position="24"/>
    </location>
</feature>
<sequence>MLAGKPGRPLSDRRRAVTPSPEPFGRVTLPQATVPGEAIPALGAIVLWTGSAFHELKPMSLAIAFITSWVVSEPLPSISIAVVELPPGGSAAAGPATPTMTPATRAQTPAAPMKLFSFMCSPLSGLRTLLDLFDRATTILPINNGG</sequence>
<proteinExistence type="predicted"/>
<dbReference type="KEGG" id="psuu:Psuf_020180"/>
<dbReference type="Proteomes" id="UP000503011">
    <property type="component" value="Chromosome"/>
</dbReference>
<organism evidence="2 3">
    <name type="scientific">Phytohabitans suffuscus</name>
    <dbReference type="NCBI Taxonomy" id="624315"/>
    <lineage>
        <taxon>Bacteria</taxon>
        <taxon>Bacillati</taxon>
        <taxon>Actinomycetota</taxon>
        <taxon>Actinomycetes</taxon>
        <taxon>Micromonosporales</taxon>
        <taxon>Micromonosporaceae</taxon>
    </lineage>
</organism>
<evidence type="ECO:0000256" key="1">
    <source>
        <dbReference type="SAM" id="MobiDB-lite"/>
    </source>
</evidence>
<evidence type="ECO:0000313" key="3">
    <source>
        <dbReference type="Proteomes" id="UP000503011"/>
    </source>
</evidence>
<evidence type="ECO:0000313" key="2">
    <source>
        <dbReference type="EMBL" id="BCB84705.1"/>
    </source>
</evidence>